<feature type="region of interest" description="Disordered" evidence="1">
    <location>
        <begin position="104"/>
        <end position="123"/>
    </location>
</feature>
<sequence>MRQMGALCGALGITDVALSRHYFGSPNQAMHYLFAIAKTANLTLEDDAEAGPRLRAQGNMMEWGFVCLANRIEELKAEPTAARQEDFAFWIATFNLMGEEEDRAFKKSGRRQTNALTELPPKA</sequence>
<evidence type="ECO:0000256" key="1">
    <source>
        <dbReference type="SAM" id="MobiDB-lite"/>
    </source>
</evidence>
<dbReference type="EMBL" id="JAGZSV010000126">
    <property type="protein sequence ID" value="MBS6941168.1"/>
    <property type="molecule type" value="Genomic_DNA"/>
</dbReference>
<dbReference type="AlphaFoldDB" id="A0A943UYR0"/>
<comment type="caution">
    <text evidence="2">The sequence shown here is derived from an EMBL/GenBank/DDBJ whole genome shotgun (WGS) entry which is preliminary data.</text>
</comment>
<dbReference type="Proteomes" id="UP000727506">
    <property type="component" value="Unassembled WGS sequence"/>
</dbReference>
<evidence type="ECO:0000313" key="3">
    <source>
        <dbReference type="Proteomes" id="UP000727506"/>
    </source>
</evidence>
<evidence type="ECO:0000313" key="2">
    <source>
        <dbReference type="EMBL" id="MBS6941168.1"/>
    </source>
</evidence>
<proteinExistence type="predicted"/>
<gene>
    <name evidence="2" type="ORF">KH142_06800</name>
</gene>
<organism evidence="2 3">
    <name type="scientific">Slackia piriformis</name>
    <dbReference type="NCBI Taxonomy" id="626934"/>
    <lineage>
        <taxon>Bacteria</taxon>
        <taxon>Bacillati</taxon>
        <taxon>Actinomycetota</taxon>
        <taxon>Coriobacteriia</taxon>
        <taxon>Eggerthellales</taxon>
        <taxon>Eggerthellaceae</taxon>
        <taxon>Slackia</taxon>
    </lineage>
</organism>
<name>A0A943UYR0_9ACTN</name>
<accession>A0A943UYR0</accession>
<protein>
    <submittedName>
        <fullName evidence="2">Uncharacterized protein</fullName>
    </submittedName>
</protein>
<reference evidence="2" key="1">
    <citation type="submission" date="2021-02" db="EMBL/GenBank/DDBJ databases">
        <title>Infant gut strain persistence is associated with maternal origin, phylogeny, and functional potential including surface adhesion and iron acquisition.</title>
        <authorList>
            <person name="Lou Y.C."/>
        </authorList>
    </citation>
    <scope>NUCLEOTIDE SEQUENCE</scope>
    <source>
        <strain evidence="2">L2_039_000G1_dasL2_039_000G1_concoct_11</strain>
    </source>
</reference>